<evidence type="ECO:0000256" key="2">
    <source>
        <dbReference type="ARBA" id="ARBA00008138"/>
    </source>
</evidence>
<evidence type="ECO:0000313" key="8">
    <source>
        <dbReference type="Proteomes" id="UP001612741"/>
    </source>
</evidence>
<accession>A0ABW7Z7F7</accession>
<reference evidence="7 8" key="1">
    <citation type="submission" date="2024-10" db="EMBL/GenBank/DDBJ databases">
        <title>The Natural Products Discovery Center: Release of the First 8490 Sequenced Strains for Exploring Actinobacteria Biosynthetic Diversity.</title>
        <authorList>
            <person name="Kalkreuter E."/>
            <person name="Kautsar S.A."/>
            <person name="Yang D."/>
            <person name="Bader C.D."/>
            <person name="Teijaro C.N."/>
            <person name="Fluegel L."/>
            <person name="Davis C.M."/>
            <person name="Simpson J.R."/>
            <person name="Lauterbach L."/>
            <person name="Steele A.D."/>
            <person name="Gui C."/>
            <person name="Meng S."/>
            <person name="Li G."/>
            <person name="Viehrig K."/>
            <person name="Ye F."/>
            <person name="Su P."/>
            <person name="Kiefer A.F."/>
            <person name="Nichols A."/>
            <person name="Cepeda A.J."/>
            <person name="Yan W."/>
            <person name="Fan B."/>
            <person name="Jiang Y."/>
            <person name="Adhikari A."/>
            <person name="Zheng C.-J."/>
            <person name="Schuster L."/>
            <person name="Cowan T.M."/>
            <person name="Smanski M.J."/>
            <person name="Chevrette M.G."/>
            <person name="De Carvalho L.P.S."/>
            <person name="Shen B."/>
        </authorList>
    </citation>
    <scope>NUCLEOTIDE SEQUENCE [LARGE SCALE GENOMIC DNA]</scope>
    <source>
        <strain evidence="7 8">NPDC050545</strain>
    </source>
</reference>
<keyword evidence="5 6" id="KW-0949">S-adenosyl-L-methionine</keyword>
<dbReference type="RefSeq" id="WP_397089870.1">
    <property type="nucleotide sequence ID" value="NZ_JBITGY010000013.1"/>
</dbReference>
<evidence type="ECO:0000256" key="4">
    <source>
        <dbReference type="ARBA" id="ARBA00022679"/>
    </source>
</evidence>
<dbReference type="InterPro" id="IPR007213">
    <property type="entry name" value="Ppm1/Ppm2/Tcmp"/>
</dbReference>
<protein>
    <recommendedName>
        <fullName evidence="6">S-adenosyl-L-methionine-dependent methyltransferase</fullName>
        <ecNumber evidence="6">2.1.1.-</ecNumber>
    </recommendedName>
</protein>
<dbReference type="Pfam" id="PF04072">
    <property type="entry name" value="LCM"/>
    <property type="match status" value="1"/>
</dbReference>
<dbReference type="PANTHER" id="PTHR43619:SF2">
    <property type="entry name" value="S-ADENOSYL-L-METHIONINE-DEPENDENT METHYLTRANSFERASES SUPERFAMILY PROTEIN"/>
    <property type="match status" value="1"/>
</dbReference>
<dbReference type="Proteomes" id="UP001612741">
    <property type="component" value="Unassembled WGS sequence"/>
</dbReference>
<dbReference type="GO" id="GO:0008168">
    <property type="term" value="F:methyltransferase activity"/>
    <property type="evidence" value="ECO:0007669"/>
    <property type="project" value="UniProtKB-KW"/>
</dbReference>
<sequence length="287" mass="30920">MSGEVRAGSVKLTSDWMAVIRAREHVRPDAYLSDPCAAVFVTPASEAELDRVEAEGLPSQVVPIRGRLGDQTLLQSGVRQAVCLGSGTDTRAWRLPLGPAFTYYEVDLPGQLTGKREMLAAAGFPAGCDVRQAEADLRGDWTPALLDAGFSPAEPVHWIAEGLFYYLTRPEADTLLRAVTALSAPGSWLTFDGPDDGFLHDPAREGFLRGMRQRGAPFVGSFGDPVTWLAPYGWTGRAVLHRDLAAHPCPWLPAVPPHLLTPAQDVWFVQARRDQLTASPGAASGPA</sequence>
<name>A0ABW7Z7F7_9ACTN</name>
<dbReference type="InterPro" id="IPR029063">
    <property type="entry name" value="SAM-dependent_MTases_sf"/>
</dbReference>
<keyword evidence="3 6" id="KW-0489">Methyltransferase</keyword>
<evidence type="ECO:0000256" key="3">
    <source>
        <dbReference type="ARBA" id="ARBA00022603"/>
    </source>
</evidence>
<dbReference type="GO" id="GO:0032259">
    <property type="term" value="P:methylation"/>
    <property type="evidence" value="ECO:0007669"/>
    <property type="project" value="UniProtKB-KW"/>
</dbReference>
<evidence type="ECO:0000313" key="7">
    <source>
        <dbReference type="EMBL" id="MFI6504113.1"/>
    </source>
</evidence>
<dbReference type="PANTHER" id="PTHR43619">
    <property type="entry name" value="S-ADENOSYL-L-METHIONINE-DEPENDENT METHYLTRANSFERASE YKTD-RELATED"/>
    <property type="match status" value="1"/>
</dbReference>
<dbReference type="InterPro" id="IPR011610">
    <property type="entry name" value="SAM_mthyl_Trfase_ML2640-like"/>
</dbReference>
<dbReference type="Gene3D" id="3.40.50.150">
    <property type="entry name" value="Vaccinia Virus protein VP39"/>
    <property type="match status" value="1"/>
</dbReference>
<keyword evidence="4" id="KW-0808">Transferase</keyword>
<evidence type="ECO:0000256" key="5">
    <source>
        <dbReference type="ARBA" id="ARBA00022691"/>
    </source>
</evidence>
<dbReference type="NCBIfam" id="TIGR00027">
    <property type="entry name" value="mthyl_TIGR00027"/>
    <property type="match status" value="1"/>
</dbReference>
<comment type="function">
    <text evidence="1 6">Exhibits S-adenosyl-L-methionine-dependent methyltransferase activity.</text>
</comment>
<proteinExistence type="inferred from homology"/>
<organism evidence="7 8">
    <name type="scientific">Nonomuraea typhae</name>
    <dbReference type="NCBI Taxonomy" id="2603600"/>
    <lineage>
        <taxon>Bacteria</taxon>
        <taxon>Bacillati</taxon>
        <taxon>Actinomycetota</taxon>
        <taxon>Actinomycetes</taxon>
        <taxon>Streptosporangiales</taxon>
        <taxon>Streptosporangiaceae</taxon>
        <taxon>Nonomuraea</taxon>
    </lineage>
</organism>
<comment type="similarity">
    <text evidence="2 6">Belongs to the UPF0677 family.</text>
</comment>
<dbReference type="SUPFAM" id="SSF53335">
    <property type="entry name" value="S-adenosyl-L-methionine-dependent methyltransferases"/>
    <property type="match status" value="1"/>
</dbReference>
<comment type="caution">
    <text evidence="7">The sequence shown here is derived from an EMBL/GenBank/DDBJ whole genome shotgun (WGS) entry which is preliminary data.</text>
</comment>
<dbReference type="EC" id="2.1.1.-" evidence="6"/>
<evidence type="ECO:0000256" key="1">
    <source>
        <dbReference type="ARBA" id="ARBA00003907"/>
    </source>
</evidence>
<evidence type="ECO:0000256" key="6">
    <source>
        <dbReference type="RuleBase" id="RU362030"/>
    </source>
</evidence>
<gene>
    <name evidence="7" type="ORF">ACIBG2_42475</name>
</gene>
<dbReference type="EMBL" id="JBITGY010000013">
    <property type="protein sequence ID" value="MFI6504113.1"/>
    <property type="molecule type" value="Genomic_DNA"/>
</dbReference>
<keyword evidence="8" id="KW-1185">Reference proteome</keyword>